<name>A0A1F8BMY3_9BACT</name>
<dbReference type="EMBL" id="MGHH01000008">
    <property type="protein sequence ID" value="OGM64638.1"/>
    <property type="molecule type" value="Genomic_DNA"/>
</dbReference>
<dbReference type="SUPFAM" id="SSF52317">
    <property type="entry name" value="Class I glutamine amidotransferase-like"/>
    <property type="match status" value="1"/>
</dbReference>
<evidence type="ECO:0000256" key="1">
    <source>
        <dbReference type="ARBA" id="ARBA00006534"/>
    </source>
</evidence>
<dbReference type="STRING" id="1802521.A2893_06450"/>
<accession>A0A1F8BMY3</accession>
<evidence type="ECO:0000313" key="5">
    <source>
        <dbReference type="EMBL" id="OGM64638.1"/>
    </source>
</evidence>
<sequence length="207" mass="24011">MKLIFRGGLNKNEPNGFEKSYLYEYSKTIKKLIAKGKKTCFVTMAKPNHYYDKHIIPQFGETVDIVGNKTKDINWRIYDLIFLCGGDTIPLKDGLQRKRFDFGVLKKDIVILGDSAGAMLMAPYFYETSDRKTIDFIEGIFPDSETIVIVHTNNSNYCNEELIEIVEKFAEQKGLNILKLKENETKLYDERNKKFVDFNFEGLFNNN</sequence>
<evidence type="ECO:0000256" key="4">
    <source>
        <dbReference type="ARBA" id="ARBA00022825"/>
    </source>
</evidence>
<comment type="caution">
    <text evidence="5">The sequence shown here is derived from an EMBL/GenBank/DDBJ whole genome shotgun (WGS) entry which is preliminary data.</text>
</comment>
<evidence type="ECO:0000256" key="3">
    <source>
        <dbReference type="ARBA" id="ARBA00022801"/>
    </source>
</evidence>
<organism evidence="5 6">
    <name type="scientific">Candidatus Woesebacteria bacterium RIFCSPLOWO2_01_FULL_39_25</name>
    <dbReference type="NCBI Taxonomy" id="1802521"/>
    <lineage>
        <taxon>Bacteria</taxon>
        <taxon>Candidatus Woeseibacteriota</taxon>
    </lineage>
</organism>
<evidence type="ECO:0000256" key="2">
    <source>
        <dbReference type="ARBA" id="ARBA00022670"/>
    </source>
</evidence>
<dbReference type="InterPro" id="IPR029062">
    <property type="entry name" value="Class_I_gatase-like"/>
</dbReference>
<keyword evidence="3" id="KW-0378">Hydrolase</keyword>
<keyword evidence="4" id="KW-0720">Serine protease</keyword>
<keyword evidence="2" id="KW-0645">Protease</keyword>
<dbReference type="Gene3D" id="3.40.50.880">
    <property type="match status" value="1"/>
</dbReference>
<reference evidence="5 6" key="1">
    <citation type="journal article" date="2016" name="Nat. Commun.">
        <title>Thousands of microbial genomes shed light on interconnected biogeochemical processes in an aquifer system.</title>
        <authorList>
            <person name="Anantharaman K."/>
            <person name="Brown C.T."/>
            <person name="Hug L.A."/>
            <person name="Sharon I."/>
            <person name="Castelle C.J."/>
            <person name="Probst A.J."/>
            <person name="Thomas B.C."/>
            <person name="Singh A."/>
            <person name="Wilkins M.J."/>
            <person name="Karaoz U."/>
            <person name="Brodie E.L."/>
            <person name="Williams K.H."/>
            <person name="Hubbard S.S."/>
            <person name="Banfield J.F."/>
        </authorList>
    </citation>
    <scope>NUCLEOTIDE SEQUENCE [LARGE SCALE GENOMIC DNA]</scope>
</reference>
<dbReference type="Proteomes" id="UP000176725">
    <property type="component" value="Unassembled WGS sequence"/>
</dbReference>
<dbReference type="AlphaFoldDB" id="A0A1F8BMY3"/>
<proteinExistence type="inferred from homology"/>
<dbReference type="GO" id="GO:0008236">
    <property type="term" value="F:serine-type peptidase activity"/>
    <property type="evidence" value="ECO:0007669"/>
    <property type="project" value="UniProtKB-KW"/>
</dbReference>
<comment type="similarity">
    <text evidence="1">Belongs to the peptidase S51 family.</text>
</comment>
<evidence type="ECO:0000313" key="6">
    <source>
        <dbReference type="Proteomes" id="UP000176725"/>
    </source>
</evidence>
<dbReference type="Pfam" id="PF03575">
    <property type="entry name" value="Peptidase_S51"/>
    <property type="match status" value="1"/>
</dbReference>
<gene>
    <name evidence="5" type="ORF">A2893_06450</name>
</gene>
<protein>
    <submittedName>
        <fullName evidence="5">Uncharacterized protein</fullName>
    </submittedName>
</protein>
<dbReference type="InterPro" id="IPR005320">
    <property type="entry name" value="Peptidase_S51"/>
</dbReference>
<dbReference type="GO" id="GO:0006508">
    <property type="term" value="P:proteolysis"/>
    <property type="evidence" value="ECO:0007669"/>
    <property type="project" value="UniProtKB-KW"/>
</dbReference>